<keyword evidence="2" id="KW-1185">Reference proteome</keyword>
<accession>A0A1L3LH92</accession>
<reference evidence="1 2" key="1">
    <citation type="submission" date="2015-10" db="EMBL/GenBank/DDBJ databases">
        <title>Genomic differences between typical nodule nitrogen-fixing rhizobial strains and those coming from bean seeds.</title>
        <authorList>
            <person name="Peralta H."/>
            <person name="Aguilar-Vera A."/>
            <person name="Diaz R."/>
            <person name="Mora Y."/>
            <person name="Martinez-Batallar G."/>
            <person name="Salazar E."/>
            <person name="Vargas-Lagunas C."/>
            <person name="Encarnacion S."/>
            <person name="Girard L."/>
            <person name="Mora J."/>
        </authorList>
    </citation>
    <scope>NUCLEOTIDE SEQUENCE [LARGE SCALE GENOMIC DNA]</scope>
    <source>
        <strain evidence="1 2">CFNEI 73</strain>
    </source>
</reference>
<proteinExistence type="predicted"/>
<dbReference type="KEGG" id="same:SAMCFNEI73_Ch0125"/>
<sequence>MKTILARLIKDESGATAIEYGLIAALISVALITGATALGTSLDNMFNALSGQMTTAQDNM</sequence>
<organism evidence="1 2">
    <name type="scientific">Sinorhizobium americanum</name>
    <dbReference type="NCBI Taxonomy" id="194963"/>
    <lineage>
        <taxon>Bacteria</taxon>
        <taxon>Pseudomonadati</taxon>
        <taxon>Pseudomonadota</taxon>
        <taxon>Alphaproteobacteria</taxon>
        <taxon>Hyphomicrobiales</taxon>
        <taxon>Rhizobiaceae</taxon>
        <taxon>Sinorhizobium/Ensifer group</taxon>
        <taxon>Sinorhizobium</taxon>
    </lineage>
</organism>
<evidence type="ECO:0000313" key="2">
    <source>
        <dbReference type="Proteomes" id="UP000182306"/>
    </source>
</evidence>
<protein>
    <submittedName>
        <fullName evidence="1">Flp pilus assembly protein, pilin Flp</fullName>
    </submittedName>
</protein>
<gene>
    <name evidence="1" type="ORF">SAMCFNEI73_Ch0125</name>
</gene>
<dbReference type="OrthoDB" id="5325135at2"/>
<dbReference type="STRING" id="194963.SAMCFNEI73_Ch0125"/>
<evidence type="ECO:0000313" key="1">
    <source>
        <dbReference type="EMBL" id="APG89461.1"/>
    </source>
</evidence>
<dbReference type="AlphaFoldDB" id="A0A1L3LH92"/>
<dbReference type="Pfam" id="PF04964">
    <property type="entry name" value="Flp_Fap"/>
    <property type="match status" value="1"/>
</dbReference>
<name>A0A1L3LH92_9HYPH</name>
<dbReference type="EMBL" id="CP013107">
    <property type="protein sequence ID" value="APG89461.1"/>
    <property type="molecule type" value="Genomic_DNA"/>
</dbReference>
<dbReference type="Proteomes" id="UP000182306">
    <property type="component" value="Chromosome"/>
</dbReference>
<dbReference type="RefSeq" id="WP_064255091.1">
    <property type="nucleotide sequence ID" value="NZ_CP013107.1"/>
</dbReference>
<dbReference type="InterPro" id="IPR007047">
    <property type="entry name" value="Flp_Fap"/>
</dbReference>